<dbReference type="KEGG" id="char:122128984"/>
<dbReference type="InterPro" id="IPR030383">
    <property type="entry name" value="G_VLIG_dom"/>
</dbReference>
<dbReference type="InterPro" id="IPR003961">
    <property type="entry name" value="FN3_dom"/>
</dbReference>
<keyword evidence="2" id="KW-0175">Coiled coil</keyword>
<dbReference type="GO" id="GO:0003676">
    <property type="term" value="F:nucleic acid binding"/>
    <property type="evidence" value="ECO:0007669"/>
    <property type="project" value="InterPro"/>
</dbReference>
<evidence type="ECO:0000313" key="8">
    <source>
        <dbReference type="RefSeq" id="XP_042559963.1"/>
    </source>
</evidence>
<dbReference type="SMART" id="SM00343">
    <property type="entry name" value="ZnF_C2HC"/>
    <property type="match status" value="1"/>
</dbReference>
<dbReference type="InterPro" id="IPR058641">
    <property type="entry name" value="GVIN1_dom"/>
</dbReference>
<keyword evidence="1" id="KW-0479">Metal-binding</keyword>
<dbReference type="InterPro" id="IPR057365">
    <property type="entry name" value="URGCP"/>
</dbReference>
<feature type="compositionally biased region" description="Basic and acidic residues" evidence="3">
    <location>
        <begin position="2015"/>
        <end position="2034"/>
    </location>
</feature>
<accession>A0A8M1KCG0</accession>
<dbReference type="PANTHER" id="PTHR14819:SF9">
    <property type="entry name" value="UP-REGULATOR OF CELL PROLIFERATION-LIKE"/>
    <property type="match status" value="1"/>
</dbReference>
<feature type="compositionally biased region" description="Basic and acidic residues" evidence="3">
    <location>
        <begin position="1965"/>
        <end position="1975"/>
    </location>
</feature>
<feature type="domain" description="CCHC-type" evidence="4">
    <location>
        <begin position="1978"/>
        <end position="1993"/>
    </location>
</feature>
<keyword evidence="7" id="KW-1185">Reference proteome</keyword>
<proteinExistence type="predicted"/>
<evidence type="ECO:0000259" key="5">
    <source>
        <dbReference type="PROSITE" id="PS50853"/>
    </source>
</evidence>
<dbReference type="PROSITE" id="PS50853">
    <property type="entry name" value="FN3"/>
    <property type="match status" value="1"/>
</dbReference>
<evidence type="ECO:0000256" key="3">
    <source>
        <dbReference type="SAM" id="MobiDB-lite"/>
    </source>
</evidence>
<evidence type="ECO:0000256" key="1">
    <source>
        <dbReference type="PROSITE-ProRule" id="PRU00047"/>
    </source>
</evidence>
<name>A0A8M1KCG0_CLUHA</name>
<dbReference type="PANTHER" id="PTHR14819">
    <property type="entry name" value="GTP-BINDING"/>
    <property type="match status" value="1"/>
</dbReference>
<dbReference type="PROSITE" id="PS51717">
    <property type="entry name" value="G_VLIG"/>
    <property type="match status" value="1"/>
</dbReference>
<evidence type="ECO:0000256" key="2">
    <source>
        <dbReference type="SAM" id="Coils"/>
    </source>
</evidence>
<dbReference type="Pfam" id="PF25974">
    <property type="entry name" value="URGCP_9th"/>
    <property type="match status" value="1"/>
</dbReference>
<sequence>MEQTPHSFLVFYQSEGTEPKSISTGSCSTVITGLKPATDYTVKIYTELQHGGKSQPASVQMKTGVCLSDVLSALHLEDNFRQKLTLSSVLEINRYTVSDKPAHSLKQLPWTFLRKLMMSNLNARNIKCAQDQSMYNCSLTDANDDSDAINPLDLITALFHCSDPFLQQEMVSKMSMCQFAVPLLLPNCDTQQSTLMLWAMRDLVKKFRPLAGDTTFVEGIVEMDIPMVSFVRLGESSLSKSQTLNKLLSNPHQHNDTFVHRDMECGDVPRTISDGLVEVSWYLPCGKTNNDMFTQPVAIANLRGDGRLFKTQMSFLYETSAAVFIFSDDLEGDLSTLNNRESRAELFLFTNSQSKTFNMETLRDTCMKHKVKETNVIIKKKQNDANFVEALRFRVSGAISDNPHTMKVEGMAAVARRVGILVDEDGENCENGRRHATSITENIKDIVEFKKDQLPLHGNIWKEISLLEKEMCRLRKADRNQSIEFHKSSLSVQYKGLREQQNRLHMSDAMEKFTAGISLSGTQRLYFLKWLKIQLDTLSRHNLSTLRDKYKDCCRNTPQNKELIANLDEQISNCSLGPEHFFRELGQIYECACSLPEDNSAPKKVQYLPALCAQMLLNGFPVELVDGDASNIPMKWIKEVLTQLHQLVDTKSKIRVLTVLGVQSTGKSTLLNTMFGVQFAVSSGRCTRGAFMLLIKVSEELRSELKCDFIMIIDTEGLKSPELAALDTSYEHDNELATLVIGLSDITIMNIAMENITEMKDILQIVVHAFLRMKEVGKKPRCLFVHQNVSDMSAHDCNMRDRKKLMEQLDEMTQIAAKMEKKEEKYKNFTDVMKYNPDKDSYYIPGLWHGTPPMAPVNAGYTEAVYELKKSLIGSLQTSDNIKTNDVTEFLRWTQDLWKAVKFENFIFNFRNSLVADAYTDLCTQYNTWEWSFRSEMNKWLITKETKISNFGVTEKNVQMNLLRTRLREWKHEASEKLREEEQTILSNLDTYFQKKDSKVCLVEKYKQDFQTNRISVMKRNNTDYHETYIRDLLKAVDDQKDLQISDECETSLKVHVCGCAAMLFQKSHKEFNDRNDPQNHLLKCKPIFLEKFRESFSEKDQCQKRAKQFTETCVKPAVEDYVSKHLGQAIADHMKMGDGGVTYRGVTYNTRTNLLHDLFKQLFHDNSFQKYKEYTTSYETFVKNWIKEQIIEEMSSGEQMQQLERKLLPGVVKRITDKITSISKNMDIEEFIRKFCSEDQLVFPRDALDSFLILLNAKTDQFAINLKEFIEELESHLAQWYANKTGISHITERITHLPSKPHELLFSGLCGCGKQCPFCGTPCEAGGQIHETHFSSMHRSEAFAQYRWTASQKLVIDICTTLVISDSRFKNSKTSDKWHPYKRYREIYPEWDIRGDPNTEASTYWKYVMTKFNNEFAKAYDALPADIPEAWKTLTAEDALKSLDKIHIVEVRIAESSTAEGGQEEFGPEIVLRHPQGSGLINKELVAWAEKKYKLSKQEVQVKKKYNIPEARGWWPKRKFLAVYESWGRMECQHTTDLIQQLKREVAELKKKLEACESRDGLAFSPRGWLGPPGGRDQLGAVVGMYPNPSAPPPNYELGMASSGGHGGEPTSMALPSGHGRDPHTSMFASPDDSYPGDHVPIESTPYPLPYLFQQPYRPAPTPRQQLQQQDQHPPQSNEAAAVPTSPDAASHTEEASTSTGDSVVRDDRDMSLTRGADGAHGAASRRQAAKFVMCEERVEDADEEIKKLRPVKRMENVEGTTIMYEPASPNQIEKWSKDMEHPKRGGLKPWMTLKELKVLYDLHPYDALAILHKHLNSCERTLMRAAVEEALGAQKLGLDAGWAKIKDWIVANAKSQLNWAKVTACLQKKGETLDDFNDRFLECYTLHSGHAAKFDLDTLPSSTDTPLKTLYLQQILPELQKGIKTRMTLWEDDNKQLQEVMNVGYQVERDEQIKIRALTQQNGEKKPAPDKKNTACHNCGKKGHWRRECKEPKRPYRPHSSSSENDASNYARNYKDDRQHNDPRDDREEGRKQWIRKLQAMSLQELDRLGQPDD</sequence>
<gene>
    <name evidence="8" type="primary">LOC122128984</name>
</gene>
<dbReference type="Pfam" id="PF25496">
    <property type="entry name" value="URGCP"/>
    <property type="match status" value="1"/>
</dbReference>
<evidence type="ECO:0000313" key="7">
    <source>
        <dbReference type="Proteomes" id="UP000515152"/>
    </source>
</evidence>
<dbReference type="InterPro" id="IPR001878">
    <property type="entry name" value="Znf_CCHC"/>
</dbReference>
<organism evidence="7 8">
    <name type="scientific">Clupea harengus</name>
    <name type="common">Atlantic herring</name>
    <dbReference type="NCBI Taxonomy" id="7950"/>
    <lineage>
        <taxon>Eukaryota</taxon>
        <taxon>Metazoa</taxon>
        <taxon>Chordata</taxon>
        <taxon>Craniata</taxon>
        <taxon>Vertebrata</taxon>
        <taxon>Euteleostomi</taxon>
        <taxon>Actinopterygii</taxon>
        <taxon>Neopterygii</taxon>
        <taxon>Teleostei</taxon>
        <taxon>Clupei</taxon>
        <taxon>Clupeiformes</taxon>
        <taxon>Clupeoidei</taxon>
        <taxon>Clupeidae</taxon>
        <taxon>Clupea</taxon>
    </lineage>
</organism>
<keyword evidence="1" id="KW-0863">Zinc-finger</keyword>
<evidence type="ECO:0000259" key="6">
    <source>
        <dbReference type="PROSITE" id="PS51717"/>
    </source>
</evidence>
<feature type="domain" description="Fibronectin type-III" evidence="5">
    <location>
        <begin position="1"/>
        <end position="69"/>
    </location>
</feature>
<feature type="compositionally biased region" description="Low complexity" evidence="3">
    <location>
        <begin position="1651"/>
        <end position="1677"/>
    </location>
</feature>
<dbReference type="OrthoDB" id="1597724at2759"/>
<dbReference type="PROSITE" id="PS50158">
    <property type="entry name" value="ZF_CCHC"/>
    <property type="match status" value="1"/>
</dbReference>
<feature type="domain" description="VLIG-type G" evidence="6">
    <location>
        <begin position="651"/>
        <end position="895"/>
    </location>
</feature>
<dbReference type="Pfam" id="PF25683">
    <property type="entry name" value="URGCP_GTPase"/>
    <property type="match status" value="1"/>
</dbReference>
<dbReference type="CDD" id="cd00063">
    <property type="entry name" value="FN3"/>
    <property type="match status" value="1"/>
</dbReference>
<feature type="region of interest" description="Disordered" evidence="3">
    <location>
        <begin position="1961"/>
        <end position="2037"/>
    </location>
</feature>
<protein>
    <submittedName>
        <fullName evidence="8">Interferon-induced very large GTPase 1-like</fullName>
    </submittedName>
</protein>
<dbReference type="GeneID" id="122128984"/>
<feature type="region of interest" description="Disordered" evidence="3">
    <location>
        <begin position="1595"/>
        <end position="1709"/>
    </location>
</feature>
<dbReference type="Proteomes" id="UP000515152">
    <property type="component" value="Unplaced"/>
</dbReference>
<dbReference type="Pfam" id="PF00098">
    <property type="entry name" value="zf-CCHC"/>
    <property type="match status" value="1"/>
</dbReference>
<dbReference type="GO" id="GO:0005525">
    <property type="term" value="F:GTP binding"/>
    <property type="evidence" value="ECO:0007669"/>
    <property type="project" value="InterPro"/>
</dbReference>
<dbReference type="GO" id="GO:0008270">
    <property type="term" value="F:zinc ion binding"/>
    <property type="evidence" value="ECO:0007669"/>
    <property type="project" value="UniProtKB-KW"/>
</dbReference>
<reference evidence="8" key="1">
    <citation type="submission" date="2025-08" db="UniProtKB">
        <authorList>
            <consortium name="RefSeq"/>
        </authorList>
    </citation>
    <scope>IDENTIFICATION</scope>
</reference>
<dbReference type="RefSeq" id="XP_042559963.1">
    <property type="nucleotide sequence ID" value="XM_042704029.1"/>
</dbReference>
<dbReference type="InterPro" id="IPR052986">
    <property type="entry name" value="VLIG_GTPase"/>
</dbReference>
<feature type="compositionally biased region" description="Polar residues" evidence="3">
    <location>
        <begin position="2001"/>
        <end position="2013"/>
    </location>
</feature>
<feature type="coiled-coil region" evidence="2">
    <location>
        <begin position="1533"/>
        <end position="1560"/>
    </location>
</feature>
<keyword evidence="1" id="KW-0862">Zinc</keyword>
<evidence type="ECO:0000259" key="4">
    <source>
        <dbReference type="PROSITE" id="PS50158"/>
    </source>
</evidence>